<name>A0AAD9NP05_RIDPI</name>
<comment type="catalytic activity">
    <reaction evidence="1">
        <text>peroxynitrite = nitrate</text>
        <dbReference type="Rhea" id="RHEA:63116"/>
        <dbReference type="ChEBI" id="CHEBI:17632"/>
        <dbReference type="ChEBI" id="CHEBI:25941"/>
    </reaction>
    <physiologicalReaction direction="left-to-right" evidence="1">
        <dbReference type="Rhea" id="RHEA:63117"/>
    </physiologicalReaction>
</comment>
<dbReference type="EMBL" id="JAODUO010000825">
    <property type="protein sequence ID" value="KAK2174129.1"/>
    <property type="molecule type" value="Genomic_DNA"/>
</dbReference>
<sequence>MVASLSWLLGKWRSEDGFGHYPTLKDFKYIEELEFTHIGQPNIQFTFYAFNFETKKPMHREVGFIRMDPETKKVAFISAQNTGLVEVEEGELAAPQELHIQSHTVGRMTFGKEPGVKEIKRTFKMVGDELEQVISMATSATAMTEHLRIRYKKMP</sequence>
<organism evidence="3 4">
    <name type="scientific">Ridgeia piscesae</name>
    <name type="common">Tubeworm</name>
    <dbReference type="NCBI Taxonomy" id="27915"/>
    <lineage>
        <taxon>Eukaryota</taxon>
        <taxon>Metazoa</taxon>
        <taxon>Spiralia</taxon>
        <taxon>Lophotrochozoa</taxon>
        <taxon>Annelida</taxon>
        <taxon>Polychaeta</taxon>
        <taxon>Sedentaria</taxon>
        <taxon>Canalipalpata</taxon>
        <taxon>Sabellida</taxon>
        <taxon>Siboglinidae</taxon>
        <taxon>Ridgeia</taxon>
    </lineage>
</organism>
<accession>A0AAD9NP05</accession>
<protein>
    <recommendedName>
        <fullName evidence="2">THAP4-like heme-binding domain-containing protein</fullName>
    </recommendedName>
</protein>
<dbReference type="GO" id="GO:0008289">
    <property type="term" value="F:lipid binding"/>
    <property type="evidence" value="ECO:0007669"/>
    <property type="project" value="UniProtKB-KW"/>
</dbReference>
<dbReference type="PANTHER" id="PTHR15854:SF4">
    <property type="entry name" value="PEROXYNITRITE ISOMERASE THAP4"/>
    <property type="match status" value="1"/>
</dbReference>
<evidence type="ECO:0000259" key="2">
    <source>
        <dbReference type="Pfam" id="PF08768"/>
    </source>
</evidence>
<gene>
    <name evidence="3" type="ORF">NP493_826g00016</name>
</gene>
<keyword evidence="4" id="KW-1185">Reference proteome</keyword>
<dbReference type="Pfam" id="PF08768">
    <property type="entry name" value="THAP4_heme-bd"/>
    <property type="match status" value="1"/>
</dbReference>
<evidence type="ECO:0000313" key="4">
    <source>
        <dbReference type="Proteomes" id="UP001209878"/>
    </source>
</evidence>
<dbReference type="Proteomes" id="UP001209878">
    <property type="component" value="Unassembled WGS sequence"/>
</dbReference>
<dbReference type="SUPFAM" id="SSF50814">
    <property type="entry name" value="Lipocalins"/>
    <property type="match status" value="1"/>
</dbReference>
<dbReference type="Gene3D" id="2.40.128.20">
    <property type="match status" value="1"/>
</dbReference>
<dbReference type="InterPro" id="IPR012674">
    <property type="entry name" value="Calycin"/>
</dbReference>
<dbReference type="CDD" id="cd07828">
    <property type="entry name" value="lipocalin_heme-bd-THAP4-like"/>
    <property type="match status" value="1"/>
</dbReference>
<feature type="domain" description="THAP4-like heme-binding" evidence="2">
    <location>
        <begin position="2"/>
        <end position="153"/>
    </location>
</feature>
<dbReference type="InterPro" id="IPR045165">
    <property type="entry name" value="Nitrobindin"/>
</dbReference>
<evidence type="ECO:0000256" key="1">
    <source>
        <dbReference type="ARBA" id="ARBA00036993"/>
    </source>
</evidence>
<proteinExistence type="predicted"/>
<dbReference type="InterPro" id="IPR014878">
    <property type="entry name" value="THAP4-like_heme-bd"/>
</dbReference>
<dbReference type="PANTHER" id="PTHR15854">
    <property type="entry name" value="THAP4 PROTEIN"/>
    <property type="match status" value="1"/>
</dbReference>
<reference evidence="3" key="1">
    <citation type="journal article" date="2023" name="Mol. Biol. Evol.">
        <title>Third-Generation Sequencing Reveals the Adaptive Role of the Epigenome in Three Deep-Sea Polychaetes.</title>
        <authorList>
            <person name="Perez M."/>
            <person name="Aroh O."/>
            <person name="Sun Y."/>
            <person name="Lan Y."/>
            <person name="Juniper S.K."/>
            <person name="Young C.R."/>
            <person name="Angers B."/>
            <person name="Qian P.Y."/>
        </authorList>
    </citation>
    <scope>NUCLEOTIDE SEQUENCE</scope>
    <source>
        <strain evidence="3">R07B-5</strain>
    </source>
</reference>
<evidence type="ECO:0000313" key="3">
    <source>
        <dbReference type="EMBL" id="KAK2174129.1"/>
    </source>
</evidence>
<comment type="caution">
    <text evidence="3">The sequence shown here is derived from an EMBL/GenBank/DDBJ whole genome shotgun (WGS) entry which is preliminary data.</text>
</comment>
<dbReference type="AlphaFoldDB" id="A0AAD9NP05"/>